<dbReference type="GO" id="GO:0016740">
    <property type="term" value="F:transferase activity"/>
    <property type="evidence" value="ECO:0007669"/>
    <property type="project" value="UniProtKB-KW"/>
</dbReference>
<dbReference type="PANTHER" id="PTHR36836:SF1">
    <property type="entry name" value="COLANIC ACID BIOSYNTHESIS PROTEIN WCAK"/>
    <property type="match status" value="1"/>
</dbReference>
<organism evidence="2 3">
    <name type="scientific">Prauserella cavernicola</name>
    <dbReference type="NCBI Taxonomy" id="2800127"/>
    <lineage>
        <taxon>Bacteria</taxon>
        <taxon>Bacillati</taxon>
        <taxon>Actinomycetota</taxon>
        <taxon>Actinomycetes</taxon>
        <taxon>Pseudonocardiales</taxon>
        <taxon>Pseudonocardiaceae</taxon>
        <taxon>Prauserella</taxon>
    </lineage>
</organism>
<name>A0A934QM27_9PSEU</name>
<accession>A0A934QM27</accession>
<reference evidence="2" key="1">
    <citation type="submission" date="2020-12" db="EMBL/GenBank/DDBJ databases">
        <title>Prauserella sp. ASG 168, a novel actinomycete isolated from cave rock.</title>
        <authorList>
            <person name="Suriyachadkun C."/>
        </authorList>
    </citation>
    <scope>NUCLEOTIDE SEQUENCE</scope>
    <source>
        <strain evidence="2">ASG 168</strain>
    </source>
</reference>
<evidence type="ECO:0000313" key="2">
    <source>
        <dbReference type="EMBL" id="MBK1784132.1"/>
    </source>
</evidence>
<dbReference type="Proteomes" id="UP000635245">
    <property type="component" value="Unassembled WGS sequence"/>
</dbReference>
<evidence type="ECO:0000313" key="3">
    <source>
        <dbReference type="Proteomes" id="UP000635245"/>
    </source>
</evidence>
<dbReference type="PANTHER" id="PTHR36836">
    <property type="entry name" value="COLANIC ACID BIOSYNTHESIS PROTEIN WCAK"/>
    <property type="match status" value="1"/>
</dbReference>
<sequence length="407" mass="44686">MARTTAPRVGLFGLLGSGNVGNDGSLEVILDYLRREQPGAVLDGFCSGTTTVRRRYGLPARALHWCDTLPRPRTRAGLMTAKAFGKLLDPVRILLWVRAHDVVIVPGAGVLETTLPLHAWGFPLSLFLLTLTGRLTGTQVALVNVGGNVIKQRTTRLLISWAARLAHYRSFRDIRSRDALRKMGVDTAGDDIYPDLVFAHPEPESSAGTGTPVVGLGLMDFSGSNDERRHADAIRDTYVAAMKDFAVRLVDKGYRLRLLTGDELDRVVVDEVRAHLREQRPALPEDAVVAEASATLGELMQQIASVDVVVGTRYHNVLCGLKLAKPTISVSYSTKSDDLMAELGMAEFCQSARAVDVDRLLAQLADLERRAGELRPVLAERSRSRRERIEQQYAVLSKMLFPDGGPR</sequence>
<keyword evidence="3" id="KW-1185">Reference proteome</keyword>
<dbReference type="AlphaFoldDB" id="A0A934QM27"/>
<feature type="domain" description="Polysaccharide pyruvyl transferase" evidence="1">
    <location>
        <begin position="19"/>
        <end position="333"/>
    </location>
</feature>
<keyword evidence="2" id="KW-0808">Transferase</keyword>
<comment type="caution">
    <text evidence="2">The sequence shown here is derived from an EMBL/GenBank/DDBJ whole genome shotgun (WGS) entry which is preliminary data.</text>
</comment>
<proteinExistence type="predicted"/>
<evidence type="ECO:0000259" key="1">
    <source>
        <dbReference type="Pfam" id="PF04230"/>
    </source>
</evidence>
<dbReference type="EMBL" id="JAENJH010000002">
    <property type="protein sequence ID" value="MBK1784132.1"/>
    <property type="molecule type" value="Genomic_DNA"/>
</dbReference>
<dbReference type="InterPro" id="IPR007345">
    <property type="entry name" value="Polysacch_pyruvyl_Trfase"/>
</dbReference>
<protein>
    <submittedName>
        <fullName evidence="2">Polysaccharide pyruvyl transferase family protein</fullName>
    </submittedName>
</protein>
<gene>
    <name evidence="2" type="ORF">JHE00_07300</name>
</gene>
<dbReference type="RefSeq" id="WP_200316129.1">
    <property type="nucleotide sequence ID" value="NZ_JAENJH010000002.1"/>
</dbReference>
<dbReference type="Pfam" id="PF04230">
    <property type="entry name" value="PS_pyruv_trans"/>
    <property type="match status" value="1"/>
</dbReference>